<evidence type="ECO:0000313" key="5">
    <source>
        <dbReference type="Proteomes" id="UP000388235"/>
    </source>
</evidence>
<evidence type="ECO:0000256" key="1">
    <source>
        <dbReference type="ARBA" id="ARBA00006499"/>
    </source>
</evidence>
<keyword evidence="2" id="KW-0378">Hydrolase</keyword>
<dbReference type="EMBL" id="CP045871">
    <property type="protein sequence ID" value="QGG80722.1"/>
    <property type="molecule type" value="Genomic_DNA"/>
</dbReference>
<evidence type="ECO:0000313" key="4">
    <source>
        <dbReference type="EMBL" id="QGG80722.1"/>
    </source>
</evidence>
<dbReference type="Proteomes" id="UP000388235">
    <property type="component" value="Chromosome"/>
</dbReference>
<dbReference type="OrthoDB" id="9801763at2"/>
<dbReference type="SUPFAM" id="SSF53474">
    <property type="entry name" value="alpha/beta-Hydrolases"/>
    <property type="match status" value="1"/>
</dbReference>
<accession>A0A5Q2QEG4</accession>
<dbReference type="PANTHER" id="PTHR10655:SF17">
    <property type="entry name" value="LYSOPHOSPHOLIPASE-LIKE PROTEIN 1"/>
    <property type="match status" value="1"/>
</dbReference>
<keyword evidence="5" id="KW-1185">Reference proteome</keyword>
<organism evidence="4 5">
    <name type="scientific">Litorivicinus lipolyticus</name>
    <dbReference type="NCBI Taxonomy" id="418701"/>
    <lineage>
        <taxon>Bacteria</taxon>
        <taxon>Pseudomonadati</taxon>
        <taxon>Pseudomonadota</taxon>
        <taxon>Gammaproteobacteria</taxon>
        <taxon>Oceanospirillales</taxon>
        <taxon>Litorivicinaceae</taxon>
        <taxon>Litorivicinus</taxon>
    </lineage>
</organism>
<dbReference type="GO" id="GO:0016787">
    <property type="term" value="F:hydrolase activity"/>
    <property type="evidence" value="ECO:0007669"/>
    <property type="project" value="UniProtKB-KW"/>
</dbReference>
<protein>
    <submittedName>
        <fullName evidence="4">Carboxylesterase</fullName>
    </submittedName>
</protein>
<feature type="domain" description="Phospholipase/carboxylesterase/thioesterase" evidence="3">
    <location>
        <begin position="6"/>
        <end position="212"/>
    </location>
</feature>
<name>A0A5Q2QEG4_9GAMM</name>
<gene>
    <name evidence="4" type="ORF">GH975_09125</name>
</gene>
<sequence>MLDTLIRETGENPTHAVIWLHGLGADATDFVPVIPMLGLTCPTRFIFPNAPVQPVTVNGGMAMPSWYDIYEMQIERKIDRAGIQASADAIAALIDEQVERGIARANIFVAGFSQGGAVALYLLESGVQMAGVLALSTYSPNLDQPAPSPLANSIAVSIHHGTQDPVVPEVLGQRTQARVAALGCAVSYQTWPMAHSVLPEQLTAIGQWLNEHSR</sequence>
<comment type="similarity">
    <text evidence="1">Belongs to the AB hydrolase superfamily. AB hydrolase 2 family.</text>
</comment>
<dbReference type="AlphaFoldDB" id="A0A5Q2QEG4"/>
<dbReference type="Pfam" id="PF02230">
    <property type="entry name" value="Abhydrolase_2"/>
    <property type="match status" value="1"/>
</dbReference>
<dbReference type="Gene3D" id="3.40.50.1820">
    <property type="entry name" value="alpha/beta hydrolase"/>
    <property type="match status" value="1"/>
</dbReference>
<evidence type="ECO:0000259" key="3">
    <source>
        <dbReference type="Pfam" id="PF02230"/>
    </source>
</evidence>
<evidence type="ECO:0000256" key="2">
    <source>
        <dbReference type="ARBA" id="ARBA00022801"/>
    </source>
</evidence>
<reference evidence="4 5" key="1">
    <citation type="submission" date="2019-11" db="EMBL/GenBank/DDBJ databases">
        <authorList>
            <person name="Khan S.A."/>
            <person name="Jeon C.O."/>
            <person name="Chun B.H."/>
        </authorList>
    </citation>
    <scope>NUCLEOTIDE SEQUENCE [LARGE SCALE GENOMIC DNA]</scope>
    <source>
        <strain evidence="4 5">IMCC 1097</strain>
    </source>
</reference>
<proteinExistence type="inferred from homology"/>
<dbReference type="InterPro" id="IPR003140">
    <property type="entry name" value="PLipase/COase/thioEstase"/>
</dbReference>
<dbReference type="InterPro" id="IPR050565">
    <property type="entry name" value="LYPA1-2/EST-like"/>
</dbReference>
<dbReference type="RefSeq" id="WP_153714226.1">
    <property type="nucleotide sequence ID" value="NZ_CP045871.1"/>
</dbReference>
<dbReference type="InterPro" id="IPR029058">
    <property type="entry name" value="AB_hydrolase_fold"/>
</dbReference>
<dbReference type="KEGG" id="llp:GH975_09125"/>
<dbReference type="PANTHER" id="PTHR10655">
    <property type="entry name" value="LYSOPHOSPHOLIPASE-RELATED"/>
    <property type="match status" value="1"/>
</dbReference>